<evidence type="ECO:0000313" key="1">
    <source>
        <dbReference type="EMBL" id="KAL3271035.1"/>
    </source>
</evidence>
<comment type="caution">
    <text evidence="1">The sequence shown here is derived from an EMBL/GenBank/DDBJ whole genome shotgun (WGS) entry which is preliminary data.</text>
</comment>
<accession>A0ABD2MX04</accession>
<gene>
    <name evidence="1" type="ORF">HHI36_021535</name>
</gene>
<dbReference type="EMBL" id="JABFTP020000042">
    <property type="protein sequence ID" value="KAL3271035.1"/>
    <property type="molecule type" value="Genomic_DNA"/>
</dbReference>
<organism evidence="1 2">
    <name type="scientific">Cryptolaemus montrouzieri</name>
    <dbReference type="NCBI Taxonomy" id="559131"/>
    <lineage>
        <taxon>Eukaryota</taxon>
        <taxon>Metazoa</taxon>
        <taxon>Ecdysozoa</taxon>
        <taxon>Arthropoda</taxon>
        <taxon>Hexapoda</taxon>
        <taxon>Insecta</taxon>
        <taxon>Pterygota</taxon>
        <taxon>Neoptera</taxon>
        <taxon>Endopterygota</taxon>
        <taxon>Coleoptera</taxon>
        <taxon>Polyphaga</taxon>
        <taxon>Cucujiformia</taxon>
        <taxon>Coccinelloidea</taxon>
        <taxon>Coccinellidae</taxon>
        <taxon>Scymninae</taxon>
        <taxon>Scymnini</taxon>
        <taxon>Cryptolaemus</taxon>
    </lineage>
</organism>
<sequence length="123" mass="13880">MISQLSFFYNIIENAFGIAAILHGKNSQSNSKTKRVKSPKSSLHSNFLDGETPRLDRRVVVRHVAASGPFIYLESINRPRWLSHRATEFLVLELLEVSQAPIVSGTTSPQEEYLYRLSSYIVG</sequence>
<keyword evidence="2" id="KW-1185">Reference proteome</keyword>
<dbReference type="Proteomes" id="UP001516400">
    <property type="component" value="Unassembled WGS sequence"/>
</dbReference>
<name>A0ABD2MX04_9CUCU</name>
<evidence type="ECO:0000313" key="2">
    <source>
        <dbReference type="Proteomes" id="UP001516400"/>
    </source>
</evidence>
<protein>
    <submittedName>
        <fullName evidence="1">Uncharacterized protein</fullName>
    </submittedName>
</protein>
<proteinExistence type="predicted"/>
<reference evidence="1 2" key="1">
    <citation type="journal article" date="2021" name="BMC Biol.">
        <title>Horizontally acquired antibacterial genes associated with adaptive radiation of ladybird beetles.</title>
        <authorList>
            <person name="Li H.S."/>
            <person name="Tang X.F."/>
            <person name="Huang Y.H."/>
            <person name="Xu Z.Y."/>
            <person name="Chen M.L."/>
            <person name="Du X.Y."/>
            <person name="Qiu B.Y."/>
            <person name="Chen P.T."/>
            <person name="Zhang W."/>
            <person name="Slipinski A."/>
            <person name="Escalona H.E."/>
            <person name="Waterhouse R.M."/>
            <person name="Zwick A."/>
            <person name="Pang H."/>
        </authorList>
    </citation>
    <scope>NUCLEOTIDE SEQUENCE [LARGE SCALE GENOMIC DNA]</scope>
    <source>
        <strain evidence="1">SYSU2018</strain>
    </source>
</reference>
<dbReference type="AlphaFoldDB" id="A0ABD2MX04"/>